<gene>
    <name evidence="2" type="ORF">IOE58_12225</name>
</gene>
<protein>
    <submittedName>
        <fullName evidence="2">Uncharacterized protein</fullName>
    </submittedName>
</protein>
<evidence type="ECO:0000313" key="2">
    <source>
        <dbReference type="EMBL" id="MBE9404914.1"/>
    </source>
</evidence>
<evidence type="ECO:0000313" key="3">
    <source>
        <dbReference type="Proteomes" id="UP000644727"/>
    </source>
</evidence>
<dbReference type="EMBL" id="JADEYR010000016">
    <property type="protein sequence ID" value="MBE9404914.1"/>
    <property type="molecule type" value="Genomic_DNA"/>
</dbReference>
<comment type="caution">
    <text evidence="2">The sequence shown here is derived from an EMBL/GenBank/DDBJ whole genome shotgun (WGS) entry which is preliminary data.</text>
</comment>
<name>A0ABR9W387_9MICO</name>
<evidence type="ECO:0000256" key="1">
    <source>
        <dbReference type="SAM" id="MobiDB-lite"/>
    </source>
</evidence>
<proteinExistence type="predicted"/>
<keyword evidence="3" id="KW-1185">Reference proteome</keyword>
<reference evidence="2 3" key="1">
    <citation type="submission" date="2020-10" db="EMBL/GenBank/DDBJ databases">
        <title>Draft genome and description of Brachybacterium epidermidis sp nov.</title>
        <authorList>
            <person name="Boxberger M."/>
            <person name="La Scola B."/>
        </authorList>
    </citation>
    <scope>NUCLEOTIDE SEQUENCE [LARGE SCALE GENOMIC DNA]</scope>
    <source>
        <strain evidence="2 3">Marseille-Q2903</strain>
    </source>
</reference>
<sequence length="203" mass="21451">MTPAAAAGAPTPGTTVALPLGTPRGDQALIRLLAVPRRDLTRAGGLAVPLQPFADALLVEVSVDGRVVLPGAWVEPAVLQHGQPAPRSQVVPQDLRFPAVVAGNGASAALHWGETIWPLPFDDTVAIPAACRAGTHSAAQLRRLALVAAGRRQEVALTLWRDPGFEVPWQDVRLVPHARWWFEMADVPATATYADAARLQGIG</sequence>
<organism evidence="2 3">
    <name type="scientific">Brachybacterium epidermidis</name>
    <dbReference type="NCBI Taxonomy" id="2781983"/>
    <lineage>
        <taxon>Bacteria</taxon>
        <taxon>Bacillati</taxon>
        <taxon>Actinomycetota</taxon>
        <taxon>Actinomycetes</taxon>
        <taxon>Micrococcales</taxon>
        <taxon>Dermabacteraceae</taxon>
        <taxon>Brachybacterium</taxon>
    </lineage>
</organism>
<dbReference type="Proteomes" id="UP000644727">
    <property type="component" value="Unassembled WGS sequence"/>
</dbReference>
<accession>A0ABR9W387</accession>
<feature type="region of interest" description="Disordered" evidence="1">
    <location>
        <begin position="1"/>
        <end position="20"/>
    </location>
</feature>